<evidence type="ECO:0000313" key="2">
    <source>
        <dbReference type="Proteomes" id="UP000294813"/>
    </source>
</evidence>
<organism evidence="1 2">
    <name type="scientific">Heliophilum fasciatum</name>
    <dbReference type="NCBI Taxonomy" id="35700"/>
    <lineage>
        <taxon>Bacteria</taxon>
        <taxon>Bacillati</taxon>
        <taxon>Bacillota</taxon>
        <taxon>Clostridia</taxon>
        <taxon>Eubacteriales</taxon>
        <taxon>Heliobacteriaceae</taxon>
        <taxon>Heliophilum</taxon>
    </lineage>
</organism>
<dbReference type="AlphaFoldDB" id="A0A4R2RMQ1"/>
<dbReference type="Proteomes" id="UP000294813">
    <property type="component" value="Unassembled WGS sequence"/>
</dbReference>
<name>A0A4R2RMQ1_9FIRM</name>
<protein>
    <submittedName>
        <fullName evidence="1">Uncharacterized protein</fullName>
    </submittedName>
</protein>
<accession>A0A4R2RMQ1</accession>
<comment type="caution">
    <text evidence="1">The sequence shown here is derived from an EMBL/GenBank/DDBJ whole genome shotgun (WGS) entry which is preliminary data.</text>
</comment>
<sequence length="169" mass="20206">MTAYSFIATDYEIPEIDNTKKRFITVREAIALGIKPHELVPWERMDKDSEVTIVDDENDLDELVIKKETDFENDVRWYTKKPFIYSVYFRYREHRGKQLLEYLKENIKEGQHLELWSIWLGDKQYIKPIICEYERISLELIKKVYTWQVGNDSICNCVVFERKLSGVVG</sequence>
<keyword evidence="2" id="KW-1185">Reference proteome</keyword>
<dbReference type="RefSeq" id="WP_207668892.1">
    <property type="nucleotide sequence ID" value="NZ_JAOQNU010000036.1"/>
</dbReference>
<dbReference type="EMBL" id="SLXT01000036">
    <property type="protein sequence ID" value="TCP60475.1"/>
    <property type="molecule type" value="Genomic_DNA"/>
</dbReference>
<reference evidence="1 2" key="1">
    <citation type="submission" date="2019-03" db="EMBL/GenBank/DDBJ databases">
        <title>Genomic Encyclopedia of Type Strains, Phase IV (KMG-IV): sequencing the most valuable type-strain genomes for metagenomic binning, comparative biology and taxonomic classification.</title>
        <authorList>
            <person name="Goeker M."/>
        </authorList>
    </citation>
    <scope>NUCLEOTIDE SEQUENCE [LARGE SCALE GENOMIC DNA]</scope>
    <source>
        <strain evidence="1 2">DSM 11170</strain>
    </source>
</reference>
<gene>
    <name evidence="1" type="ORF">EDD73_1363</name>
</gene>
<evidence type="ECO:0000313" key="1">
    <source>
        <dbReference type="EMBL" id="TCP60475.1"/>
    </source>
</evidence>
<proteinExistence type="predicted"/>